<dbReference type="Proteomes" id="UP000799118">
    <property type="component" value="Unassembled WGS sequence"/>
</dbReference>
<gene>
    <name evidence="2" type="ORF">BT96DRAFT_840485</name>
</gene>
<feature type="transmembrane region" description="Helical" evidence="1">
    <location>
        <begin position="6"/>
        <end position="26"/>
    </location>
</feature>
<keyword evidence="1" id="KW-0812">Transmembrane</keyword>
<sequence>MTPRCLPLYLRIFALIIASYPFIGLAQTEFRYIDDQYGDSVSGAIPTYEPSGGWANGSICTGCAIRPDAKQAFLGSWHDSTYDPSDKRPRTVQFNFTGTSLDVFCIIPNLSNNIVTTTYNLTFNLDNQTLLQTFEHESDDTNIFLYNYSVLSLSSLAPVHHTFTMLMATGENSSNTLQFDYAQYT</sequence>
<keyword evidence="1" id="KW-0472">Membrane</keyword>
<protein>
    <submittedName>
        <fullName evidence="2">Uncharacterized protein</fullName>
    </submittedName>
</protein>
<accession>A0A6A4GK14</accession>
<evidence type="ECO:0000313" key="2">
    <source>
        <dbReference type="EMBL" id="KAE9385625.1"/>
    </source>
</evidence>
<keyword evidence="1" id="KW-1133">Transmembrane helix</keyword>
<evidence type="ECO:0000256" key="1">
    <source>
        <dbReference type="SAM" id="Phobius"/>
    </source>
</evidence>
<reference evidence="2" key="1">
    <citation type="journal article" date="2019" name="Environ. Microbiol.">
        <title>Fungal ecological strategies reflected in gene transcription - a case study of two litter decomposers.</title>
        <authorList>
            <person name="Barbi F."/>
            <person name="Kohler A."/>
            <person name="Barry K."/>
            <person name="Baskaran P."/>
            <person name="Daum C."/>
            <person name="Fauchery L."/>
            <person name="Ihrmark K."/>
            <person name="Kuo A."/>
            <person name="LaButti K."/>
            <person name="Lipzen A."/>
            <person name="Morin E."/>
            <person name="Grigoriev I.V."/>
            <person name="Henrissat B."/>
            <person name="Lindahl B."/>
            <person name="Martin F."/>
        </authorList>
    </citation>
    <scope>NUCLEOTIDE SEQUENCE</scope>
    <source>
        <strain evidence="2">JB14</strain>
    </source>
</reference>
<proteinExistence type="predicted"/>
<dbReference type="EMBL" id="ML769962">
    <property type="protein sequence ID" value="KAE9385625.1"/>
    <property type="molecule type" value="Genomic_DNA"/>
</dbReference>
<dbReference type="AlphaFoldDB" id="A0A6A4GK14"/>
<evidence type="ECO:0000313" key="3">
    <source>
        <dbReference type="Proteomes" id="UP000799118"/>
    </source>
</evidence>
<keyword evidence="3" id="KW-1185">Reference proteome</keyword>
<organism evidence="2 3">
    <name type="scientific">Gymnopus androsaceus JB14</name>
    <dbReference type="NCBI Taxonomy" id="1447944"/>
    <lineage>
        <taxon>Eukaryota</taxon>
        <taxon>Fungi</taxon>
        <taxon>Dikarya</taxon>
        <taxon>Basidiomycota</taxon>
        <taxon>Agaricomycotina</taxon>
        <taxon>Agaricomycetes</taxon>
        <taxon>Agaricomycetidae</taxon>
        <taxon>Agaricales</taxon>
        <taxon>Marasmiineae</taxon>
        <taxon>Omphalotaceae</taxon>
        <taxon>Gymnopus</taxon>
    </lineage>
</organism>
<name>A0A6A4GK14_9AGAR</name>
<dbReference type="OrthoDB" id="2758521at2759"/>